<dbReference type="SUPFAM" id="SSF54637">
    <property type="entry name" value="Thioesterase/thiol ester dehydrase-isomerase"/>
    <property type="match status" value="1"/>
</dbReference>
<keyword evidence="3" id="KW-1185">Reference proteome</keyword>
<sequence>MLTRMTLAPGLQARLLIMVEREDTAAKVGSGDVPVLATPRVLALAERASVQALAGALAPGQTSVGTRVSLEHLAASPVGTHVEIAVELTEVDGRRLVFGFVARDRRSVVASGTIERVVVDRERFLARLTRDGGATG</sequence>
<dbReference type="InterPro" id="IPR025540">
    <property type="entry name" value="FlK"/>
</dbReference>
<dbReference type="InterPro" id="IPR054485">
    <property type="entry name" value="FlK-like_dom"/>
</dbReference>
<comment type="caution">
    <text evidence="2">The sequence shown here is derived from an EMBL/GenBank/DDBJ whole genome shotgun (WGS) entry which is preliminary data.</text>
</comment>
<dbReference type="InterPro" id="IPR029069">
    <property type="entry name" value="HotDog_dom_sf"/>
</dbReference>
<dbReference type="PANTHER" id="PTHR36934:SF1">
    <property type="entry name" value="THIOESTERASE DOMAIN-CONTAINING PROTEIN"/>
    <property type="match status" value="1"/>
</dbReference>
<name>A0ABP8BMA1_9ACTN</name>
<proteinExistence type="predicted"/>
<evidence type="ECO:0000313" key="2">
    <source>
        <dbReference type="EMBL" id="GAA4210163.1"/>
    </source>
</evidence>
<feature type="domain" description="Fluoroacetyl-CoA-specific thioesterase-like" evidence="1">
    <location>
        <begin position="19"/>
        <end position="122"/>
    </location>
</feature>
<dbReference type="Proteomes" id="UP001501251">
    <property type="component" value="Unassembled WGS sequence"/>
</dbReference>
<gene>
    <name evidence="2" type="ORF">GCM10022252_77610</name>
</gene>
<accession>A0ABP8BMA1</accession>
<reference evidence="3" key="1">
    <citation type="journal article" date="2019" name="Int. J. Syst. Evol. Microbiol.">
        <title>The Global Catalogue of Microorganisms (GCM) 10K type strain sequencing project: providing services to taxonomists for standard genome sequencing and annotation.</title>
        <authorList>
            <consortium name="The Broad Institute Genomics Platform"/>
            <consortium name="The Broad Institute Genome Sequencing Center for Infectious Disease"/>
            <person name="Wu L."/>
            <person name="Ma J."/>
        </authorList>
    </citation>
    <scope>NUCLEOTIDE SEQUENCE [LARGE SCALE GENOMIC DNA]</scope>
    <source>
        <strain evidence="3">JCM 17388</strain>
    </source>
</reference>
<evidence type="ECO:0000259" key="1">
    <source>
        <dbReference type="Pfam" id="PF22636"/>
    </source>
</evidence>
<dbReference type="Pfam" id="PF22636">
    <property type="entry name" value="FlK"/>
    <property type="match status" value="1"/>
</dbReference>
<dbReference type="EMBL" id="BAABAQ010000022">
    <property type="protein sequence ID" value="GAA4210163.1"/>
    <property type="molecule type" value="Genomic_DNA"/>
</dbReference>
<organism evidence="2 3">
    <name type="scientific">Streptosporangium oxazolinicum</name>
    <dbReference type="NCBI Taxonomy" id="909287"/>
    <lineage>
        <taxon>Bacteria</taxon>
        <taxon>Bacillati</taxon>
        <taxon>Actinomycetota</taxon>
        <taxon>Actinomycetes</taxon>
        <taxon>Streptosporangiales</taxon>
        <taxon>Streptosporangiaceae</taxon>
        <taxon>Streptosporangium</taxon>
    </lineage>
</organism>
<dbReference type="PIRSF" id="PIRSF014972">
    <property type="entry name" value="FlK"/>
    <property type="match status" value="1"/>
</dbReference>
<dbReference type="Gene3D" id="3.10.129.10">
    <property type="entry name" value="Hotdog Thioesterase"/>
    <property type="match status" value="1"/>
</dbReference>
<dbReference type="PANTHER" id="PTHR36934">
    <property type="entry name" value="BLR0278 PROTEIN"/>
    <property type="match status" value="1"/>
</dbReference>
<protein>
    <submittedName>
        <fullName evidence="2">Thioesterase family protein</fullName>
    </submittedName>
</protein>
<evidence type="ECO:0000313" key="3">
    <source>
        <dbReference type="Proteomes" id="UP001501251"/>
    </source>
</evidence>